<evidence type="ECO:0000313" key="13">
    <source>
        <dbReference type="RefSeq" id="XP_024947662.1"/>
    </source>
</evidence>
<dbReference type="Pfam" id="PF12036">
    <property type="entry name" value="DUF3522"/>
    <property type="match status" value="1"/>
</dbReference>
<evidence type="ECO:0000313" key="11">
    <source>
        <dbReference type="RefSeq" id="XP_015609574.1"/>
    </source>
</evidence>
<evidence type="ECO:0000256" key="6">
    <source>
        <dbReference type="ARBA" id="ARBA00023136"/>
    </source>
</evidence>
<dbReference type="PANTHER" id="PTHR14319">
    <property type="entry name" value="FIVE-SPAN TRANSMEMBRANE PROTEIN M83"/>
    <property type="match status" value="1"/>
</dbReference>
<evidence type="ECO:0000256" key="4">
    <source>
        <dbReference type="ARBA" id="ARBA00022692"/>
    </source>
</evidence>
<dbReference type="RefSeq" id="XP_024947663.1">
    <property type="nucleotide sequence ID" value="XM_025091895.1"/>
</dbReference>
<evidence type="ECO:0000313" key="12">
    <source>
        <dbReference type="RefSeq" id="XP_024947661.1"/>
    </source>
</evidence>
<feature type="transmembrane region" description="Helical" evidence="8">
    <location>
        <begin position="696"/>
        <end position="719"/>
    </location>
</feature>
<dbReference type="RefSeq" id="XP_024947664.1">
    <property type="nucleotide sequence ID" value="XM_025091896.1"/>
</dbReference>
<feature type="transmembrane region" description="Helical" evidence="8">
    <location>
        <begin position="757"/>
        <end position="776"/>
    </location>
</feature>
<name>A0AAJ7W7Q0_CEPCN</name>
<organism evidence="10 15">
    <name type="scientific">Cephus cinctus</name>
    <name type="common">Wheat stem sawfly</name>
    <dbReference type="NCBI Taxonomy" id="211228"/>
    <lineage>
        <taxon>Eukaryota</taxon>
        <taxon>Metazoa</taxon>
        <taxon>Ecdysozoa</taxon>
        <taxon>Arthropoda</taxon>
        <taxon>Hexapoda</taxon>
        <taxon>Insecta</taxon>
        <taxon>Pterygota</taxon>
        <taxon>Neoptera</taxon>
        <taxon>Endopterygota</taxon>
        <taxon>Hymenoptera</taxon>
        <taxon>Cephoidea</taxon>
        <taxon>Cephidae</taxon>
        <taxon>Cephus</taxon>
    </lineage>
</organism>
<gene>
    <name evidence="11 12 13 14 15 16" type="primary">LOC107274696</name>
</gene>
<dbReference type="GeneID" id="107274696"/>
<dbReference type="PROSITE" id="PS50026">
    <property type="entry name" value="EGF_3"/>
    <property type="match status" value="1"/>
</dbReference>
<evidence type="ECO:0000313" key="15">
    <source>
        <dbReference type="RefSeq" id="XP_024947664.1"/>
    </source>
</evidence>
<comment type="caution">
    <text evidence="7">Lacks conserved residue(s) required for the propagation of feature annotation.</text>
</comment>
<keyword evidence="7" id="KW-1015">Disulfide bond</keyword>
<protein>
    <submittedName>
        <fullName evidence="11 12">Post-GPI attachment to proteins factor 6 isoform X1</fullName>
    </submittedName>
</protein>
<accession>A0AAJ7W7Q0</accession>
<dbReference type="RefSeq" id="XP_024947661.1">
    <property type="nucleotide sequence ID" value="XM_025091893.1"/>
</dbReference>
<dbReference type="KEGG" id="ccin:107274696"/>
<comment type="similarity">
    <text evidence="2">Belongs to the TMEM8 family.</text>
</comment>
<evidence type="ECO:0000256" key="7">
    <source>
        <dbReference type="PROSITE-ProRule" id="PRU00076"/>
    </source>
</evidence>
<dbReference type="RefSeq" id="XP_024947662.1">
    <property type="nucleotide sequence ID" value="XM_025091894.1"/>
</dbReference>
<evidence type="ECO:0000256" key="3">
    <source>
        <dbReference type="ARBA" id="ARBA00022475"/>
    </source>
</evidence>
<dbReference type="PROSITE" id="PS01186">
    <property type="entry name" value="EGF_2"/>
    <property type="match status" value="1"/>
</dbReference>
<keyword evidence="7" id="KW-0245">EGF-like domain</keyword>
<keyword evidence="6 8" id="KW-0472">Membrane</keyword>
<evidence type="ECO:0000256" key="8">
    <source>
        <dbReference type="SAM" id="Phobius"/>
    </source>
</evidence>
<sequence length="825" mass="93616">MKNAKFIVLDMRSLRVDIMFDAKGQVKWSVMNSKYIFSWAHRFSWIFFLSILLFIHGDNCMVPQASQEGSLHSFKSYSDVAIFHYTVPKEVLRATWQFAAFMDGKNCLPRKVHIYIQWGSYPIISVNNASFPPHMYTKRNGTILVSVMTTFEPKTTATVPIYGPEAGDWFVGAYMSHWDEKVQQQGLGHKCHYSIGSVAIWMQTNGIQNIPIGYQKTLHTTEPTSYYKIYIPSGTWHFQVHVWACNFTLHTQKDMNKPCIQGLALKGRVLPVFNHTHPSPIGNLTILDSYTFTEFSPYEDSYYYLLVISDSVIDFNVKVIISECPIKDLGKSLMRQYLDAPSFSKALVKLRMRNDSLQHDNYRLYKNQFELSSEDVMVEDPCVPRFQLARVKHSQTFSGVYLLQVREWLTSWAMLTDSYPIMTQFNILPLIDIGGTLDIRVHLEMDKLLTKQLILVTICIQRSRVPNRINGQIICDDENMSMTLSSYNKQDGNVLIPYPQPDTWYIGFQAKCYMNGNPVTCEMEGILVSLDVRTRQCVFSGSHACGHHGVCQEIQKGLLYYTTCNCFGGYKGWGCTDATNASPMASVLLTTLMLTLSNGFFLPAIYLAIRRGLYTEGLVYFATMLFSSLYHACDQQFMTYCVAKYEVLQYSDFFSGILAVWVTLVAMAGLPTQYISLCHMFGVLIIAFGVESDRTGLPSILVPLAMGTIIPMAAYVYRCVKNNKWKWPDNIVKLLFGLSLATVGLLLFSLVETEANYHYVHSAWHIVIALSLLFVLPPARVESFLPLANTSLSGSDSELLDYKDFPGSPVFTILTDQQNLLTVPS</sequence>
<reference evidence="11 12" key="1">
    <citation type="submission" date="2025-04" db="UniProtKB">
        <authorList>
            <consortium name="RefSeq"/>
        </authorList>
    </citation>
    <scope>IDENTIFICATION</scope>
</reference>
<proteinExistence type="inferred from homology"/>
<dbReference type="Proteomes" id="UP000694920">
    <property type="component" value="Unplaced"/>
</dbReference>
<keyword evidence="3" id="KW-1003">Cell membrane</keyword>
<feature type="transmembrane region" description="Helical" evidence="8">
    <location>
        <begin position="731"/>
        <end position="751"/>
    </location>
</feature>
<dbReference type="PANTHER" id="PTHR14319:SF3">
    <property type="entry name" value="TRANSMEMBRANE PROTEIN-LIKE PROTEIN"/>
    <property type="match status" value="1"/>
</dbReference>
<comment type="subcellular location">
    <subcellularLocation>
        <location evidence="1">Cell membrane</location>
        <topology evidence="1">Multi-pass membrane protein</topology>
    </subcellularLocation>
</comment>
<evidence type="ECO:0000256" key="2">
    <source>
        <dbReference type="ARBA" id="ARBA00005542"/>
    </source>
</evidence>
<evidence type="ECO:0000256" key="1">
    <source>
        <dbReference type="ARBA" id="ARBA00004651"/>
    </source>
</evidence>
<feature type="transmembrane region" description="Helical" evidence="8">
    <location>
        <begin position="584"/>
        <end position="606"/>
    </location>
</feature>
<evidence type="ECO:0000313" key="10">
    <source>
        <dbReference type="Proteomes" id="UP000694920"/>
    </source>
</evidence>
<evidence type="ECO:0000313" key="14">
    <source>
        <dbReference type="RefSeq" id="XP_024947663.1"/>
    </source>
</evidence>
<dbReference type="InterPro" id="IPR021910">
    <property type="entry name" value="NGX6/PGAP6/MYMK"/>
</dbReference>
<dbReference type="AlphaFoldDB" id="A0AAJ7W7Q0"/>
<dbReference type="RefSeq" id="XP_015609574.1">
    <property type="nucleotide sequence ID" value="XM_015754088.2"/>
</dbReference>
<feature type="transmembrane region" description="Helical" evidence="8">
    <location>
        <begin position="647"/>
        <end position="667"/>
    </location>
</feature>
<dbReference type="GO" id="GO:0005886">
    <property type="term" value="C:plasma membrane"/>
    <property type="evidence" value="ECO:0007669"/>
    <property type="project" value="UniProtKB-SubCell"/>
</dbReference>
<keyword evidence="4 8" id="KW-0812">Transmembrane</keyword>
<keyword evidence="5 8" id="KW-1133">Transmembrane helix</keyword>
<evidence type="ECO:0000256" key="5">
    <source>
        <dbReference type="ARBA" id="ARBA00022989"/>
    </source>
</evidence>
<dbReference type="PROSITE" id="PS00022">
    <property type="entry name" value="EGF_1"/>
    <property type="match status" value="1"/>
</dbReference>
<keyword evidence="10" id="KW-1185">Reference proteome</keyword>
<feature type="disulfide bond" evidence="7">
    <location>
        <begin position="566"/>
        <end position="575"/>
    </location>
</feature>
<dbReference type="InterPro" id="IPR000742">
    <property type="entry name" value="EGF"/>
</dbReference>
<evidence type="ECO:0000313" key="16">
    <source>
        <dbReference type="RefSeq" id="XP_024947665.1"/>
    </source>
</evidence>
<feature type="domain" description="EGF-like" evidence="9">
    <location>
        <begin position="533"/>
        <end position="576"/>
    </location>
</feature>
<evidence type="ECO:0000259" key="9">
    <source>
        <dbReference type="PROSITE" id="PS50026"/>
    </source>
</evidence>
<dbReference type="RefSeq" id="XP_024947665.1">
    <property type="nucleotide sequence ID" value="XM_025091897.1"/>
</dbReference>